<organism evidence="2 3">
    <name type="scientific">Fusarium tjaetaba</name>
    <dbReference type="NCBI Taxonomy" id="1567544"/>
    <lineage>
        <taxon>Eukaryota</taxon>
        <taxon>Fungi</taxon>
        <taxon>Dikarya</taxon>
        <taxon>Ascomycota</taxon>
        <taxon>Pezizomycotina</taxon>
        <taxon>Sordariomycetes</taxon>
        <taxon>Hypocreomycetidae</taxon>
        <taxon>Hypocreales</taxon>
        <taxon>Nectriaceae</taxon>
        <taxon>Fusarium</taxon>
        <taxon>Fusarium fujikuroi species complex</taxon>
    </lineage>
</organism>
<dbReference type="AlphaFoldDB" id="A0A8H5S2L6"/>
<accession>A0A8H5S2L6</accession>
<proteinExistence type="predicted"/>
<sequence length="358" mass="41031">MENQGVAFDEELDSASDRKGKVIIDQEAHESIPNGTQLGDTFSIRRKVESLKHGDIYDVNHVAMTKVNMETRYQARAFQTHGLLPKVEAHIRRTIRRMSQRTVLRTTWRQLEVVVFKAENLDRSESNNPVQAKSEGPSCPPPSEPASPKRTKKTSATRKESERLRQQSRRKRNVQRKQAQNISPEVKLIQTEQGFGLGLLLDIDPDDIIFLHRINRITSFRSLWTSWDLKQYLEARRKRTAPSGVESLSDMIRHEEVYLHRQRNKFTAIMEKCTKYISENRDAKNHSQGFMPSASISLSARKTLFLLGSLCQNELTATSLNCKFLQRYMILLSGLDALDAILVWPGETASISRLRSVK</sequence>
<feature type="compositionally biased region" description="Basic residues" evidence="1">
    <location>
        <begin position="166"/>
        <end position="175"/>
    </location>
</feature>
<evidence type="ECO:0000313" key="2">
    <source>
        <dbReference type="EMBL" id="KAF5643012.1"/>
    </source>
</evidence>
<dbReference type="EMBL" id="JAAQRI010000064">
    <property type="protein sequence ID" value="KAF5643012.1"/>
    <property type="molecule type" value="Genomic_DNA"/>
</dbReference>
<dbReference type="Proteomes" id="UP000530670">
    <property type="component" value="Unassembled WGS sequence"/>
</dbReference>
<keyword evidence="3" id="KW-1185">Reference proteome</keyword>
<comment type="caution">
    <text evidence="2">The sequence shown here is derived from an EMBL/GenBank/DDBJ whole genome shotgun (WGS) entry which is preliminary data.</text>
</comment>
<evidence type="ECO:0000256" key="1">
    <source>
        <dbReference type="SAM" id="MobiDB-lite"/>
    </source>
</evidence>
<dbReference type="GeneID" id="59301932"/>
<protein>
    <submittedName>
        <fullName evidence="2">Uncharacterized protein</fullName>
    </submittedName>
</protein>
<reference evidence="2 3" key="1">
    <citation type="submission" date="2020-05" db="EMBL/GenBank/DDBJ databases">
        <title>Identification and distribution of gene clusters putatively required for synthesis of sphingolipid metabolism inhibitors in phylogenetically diverse species of the filamentous fungus Fusarium.</title>
        <authorList>
            <person name="Kim H.-S."/>
            <person name="Busman M."/>
            <person name="Brown D.W."/>
            <person name="Divon H."/>
            <person name="Uhlig S."/>
            <person name="Proctor R.H."/>
        </authorList>
    </citation>
    <scope>NUCLEOTIDE SEQUENCE [LARGE SCALE GENOMIC DNA]</scope>
    <source>
        <strain evidence="2 3">NRRL 66243</strain>
    </source>
</reference>
<name>A0A8H5S2L6_9HYPO</name>
<dbReference type="OrthoDB" id="4694955at2759"/>
<gene>
    <name evidence="2" type="ORF">FTJAE_3372</name>
</gene>
<dbReference type="RefSeq" id="XP_037209505.1">
    <property type="nucleotide sequence ID" value="XM_037349662.1"/>
</dbReference>
<feature type="region of interest" description="Disordered" evidence="1">
    <location>
        <begin position="122"/>
        <end position="180"/>
    </location>
</feature>
<evidence type="ECO:0000313" key="3">
    <source>
        <dbReference type="Proteomes" id="UP000530670"/>
    </source>
</evidence>